<dbReference type="SMART" id="SM00283">
    <property type="entry name" value="MA"/>
    <property type="match status" value="1"/>
</dbReference>
<evidence type="ECO:0000256" key="4">
    <source>
        <dbReference type="SAM" id="Phobius"/>
    </source>
</evidence>
<feature type="domain" description="Methyl-accepting transducer" evidence="5">
    <location>
        <begin position="230"/>
        <end position="466"/>
    </location>
</feature>
<keyword evidence="4" id="KW-0472">Membrane</keyword>
<dbReference type="PANTHER" id="PTHR32089">
    <property type="entry name" value="METHYL-ACCEPTING CHEMOTAXIS PROTEIN MCPB"/>
    <property type="match status" value="1"/>
</dbReference>
<dbReference type="OrthoDB" id="354287at2"/>
<proteinExistence type="predicted"/>
<evidence type="ECO:0000256" key="3">
    <source>
        <dbReference type="SAM" id="MobiDB-lite"/>
    </source>
</evidence>
<protein>
    <recommendedName>
        <fullName evidence="5">Methyl-accepting transducer domain-containing protein</fullName>
    </recommendedName>
</protein>
<feature type="transmembrane region" description="Helical" evidence="4">
    <location>
        <begin position="12"/>
        <end position="29"/>
    </location>
</feature>
<accession>A0A1D7U6W8</accession>
<keyword evidence="7" id="KW-1185">Reference proteome</keyword>
<dbReference type="GO" id="GO:0007165">
    <property type="term" value="P:signal transduction"/>
    <property type="evidence" value="ECO:0007669"/>
    <property type="project" value="UniProtKB-KW"/>
</dbReference>
<reference evidence="6 7" key="1">
    <citation type="journal article" date="2015" name="Antonie Van Leeuwenhoek">
        <title>Bosea vaviloviae sp. nov., a new species of slow-growing rhizobia isolated from nodules of the relict species Vavilovia formosa (Stev.) Fed.</title>
        <authorList>
            <person name="Safronova V.I."/>
            <person name="Kuznetsova I.G."/>
            <person name="Sazanova A.L."/>
            <person name="Kimeklis A.K."/>
            <person name="Belimov A.A."/>
            <person name="Andronov E.E."/>
            <person name="Pinaev A.G."/>
            <person name="Chizhevskaya E.P."/>
            <person name="Pukhaev A.R."/>
            <person name="Popov K.P."/>
            <person name="Willems A."/>
            <person name="Tikhonovich I.A."/>
        </authorList>
    </citation>
    <scope>NUCLEOTIDE SEQUENCE [LARGE SCALE GENOMIC DNA]</scope>
    <source>
        <strain evidence="6 7">Vaf18</strain>
    </source>
</reference>
<name>A0A1D7U6W8_9HYPH</name>
<keyword evidence="4" id="KW-0812">Transmembrane</keyword>
<dbReference type="Proteomes" id="UP000094969">
    <property type="component" value="Chromosome"/>
</dbReference>
<evidence type="ECO:0000256" key="2">
    <source>
        <dbReference type="PROSITE-ProRule" id="PRU00284"/>
    </source>
</evidence>
<dbReference type="InterPro" id="IPR004089">
    <property type="entry name" value="MCPsignal_dom"/>
</dbReference>
<dbReference type="Gene3D" id="1.10.287.950">
    <property type="entry name" value="Methyl-accepting chemotaxis protein"/>
    <property type="match status" value="1"/>
</dbReference>
<dbReference type="PROSITE" id="PS50111">
    <property type="entry name" value="CHEMOTAXIS_TRANSDUC_2"/>
    <property type="match status" value="1"/>
</dbReference>
<evidence type="ECO:0000256" key="1">
    <source>
        <dbReference type="ARBA" id="ARBA00023224"/>
    </source>
</evidence>
<feature type="transmembrane region" description="Helical" evidence="4">
    <location>
        <begin position="145"/>
        <end position="163"/>
    </location>
</feature>
<evidence type="ECO:0000259" key="5">
    <source>
        <dbReference type="PROSITE" id="PS50111"/>
    </source>
</evidence>
<feature type="region of interest" description="Disordered" evidence="3">
    <location>
        <begin position="177"/>
        <end position="198"/>
    </location>
</feature>
<evidence type="ECO:0000313" key="6">
    <source>
        <dbReference type="EMBL" id="AOO83119.1"/>
    </source>
</evidence>
<organism evidence="6 7">
    <name type="scientific">Bosea vaviloviae</name>
    <dbReference type="NCBI Taxonomy" id="1526658"/>
    <lineage>
        <taxon>Bacteria</taxon>
        <taxon>Pseudomonadati</taxon>
        <taxon>Pseudomonadota</taxon>
        <taxon>Alphaproteobacteria</taxon>
        <taxon>Hyphomicrobiales</taxon>
        <taxon>Boseaceae</taxon>
        <taxon>Bosea</taxon>
    </lineage>
</organism>
<evidence type="ECO:0000313" key="7">
    <source>
        <dbReference type="Proteomes" id="UP000094969"/>
    </source>
</evidence>
<dbReference type="RefSeq" id="WP_069692320.1">
    <property type="nucleotide sequence ID" value="NZ_CP017147.1"/>
</dbReference>
<keyword evidence="1 2" id="KW-0807">Transducer</keyword>
<dbReference type="PANTHER" id="PTHR32089:SF112">
    <property type="entry name" value="LYSOZYME-LIKE PROTEIN-RELATED"/>
    <property type="match status" value="1"/>
</dbReference>
<dbReference type="STRING" id="1526658.BHK69_24140"/>
<dbReference type="Pfam" id="PF00015">
    <property type="entry name" value="MCPsignal"/>
    <property type="match status" value="1"/>
</dbReference>
<dbReference type="EMBL" id="CP017147">
    <property type="protein sequence ID" value="AOO83119.1"/>
    <property type="molecule type" value="Genomic_DNA"/>
</dbReference>
<gene>
    <name evidence="6" type="ORF">BHK69_24140</name>
</gene>
<keyword evidence="4" id="KW-1133">Transmembrane helix</keyword>
<feature type="compositionally biased region" description="Basic and acidic residues" evidence="3">
    <location>
        <begin position="185"/>
        <end position="194"/>
    </location>
</feature>
<dbReference type="AlphaFoldDB" id="A0A1D7U6W8"/>
<feature type="transmembrane region" description="Helical" evidence="4">
    <location>
        <begin position="64"/>
        <end position="82"/>
    </location>
</feature>
<dbReference type="SUPFAM" id="SSF58104">
    <property type="entry name" value="Methyl-accepting chemotaxis protein (MCP) signaling domain"/>
    <property type="match status" value="1"/>
</dbReference>
<dbReference type="GO" id="GO:0016020">
    <property type="term" value="C:membrane"/>
    <property type="evidence" value="ECO:0007669"/>
    <property type="project" value="InterPro"/>
</dbReference>
<feature type="transmembrane region" description="Helical" evidence="4">
    <location>
        <begin position="41"/>
        <end position="58"/>
    </location>
</feature>
<feature type="transmembrane region" description="Helical" evidence="4">
    <location>
        <begin position="116"/>
        <end position="133"/>
    </location>
</feature>
<sequence length="486" mass="51593">MTDVERFRARFAYVIIAVLWSNAVLLALASRLGRANYPDQIVVAGIALAAFTTLVWWACGTSWITRQVSSITSLGQVMLLVYTFSGHPYQSDMHMYFFAILAVLAGWLDWRIFVPASLAVAAHHAVLSVVYPLGVFPNGNSFDRVLLHAVIVVVQALALSWTVSSLKAALVTSETEKQEATTARRSAEDARHDAAATTQKAARERKAMLYAVAEDFEHKIAGIAKDVVASVRTLRTASQQMQAGASEVAERAGAAFLSSRHTSSKVVAITNATAELATSFGEIDKQVGETTRIVGATTSTAKTVLATVNHLSTKAEDVGNIVGMISTIAEHTNLLALNAAIEAARFGRSGGGFTIVAQEIKTLANQTSRATEEIQGQIEAIRSSSEDAVRAIDAMNATIGSLNEVSTAVATVVEQQSAATAGIASNILVAAKETVSASGNIEIVSRIATETGDAAAFVAKSADRLDRQSADLDLEVAQFLNRIREA</sequence>
<dbReference type="KEGG" id="bvv:BHK69_24140"/>